<evidence type="ECO:0000256" key="6">
    <source>
        <dbReference type="PIRSR" id="PIRSR003085-1"/>
    </source>
</evidence>
<dbReference type="CDD" id="cd02440">
    <property type="entry name" value="AdoMet_MTases"/>
    <property type="match status" value="1"/>
</dbReference>
<evidence type="ECO:0000256" key="1">
    <source>
        <dbReference type="ARBA" id="ARBA00010815"/>
    </source>
</evidence>
<sequence length="441" mass="49940">MASMSVAEMIGLFLNDNGKVNFEAFDGSSLGPKDAPLHIHVNNSRAVYYMVDHPNDLGLARAYLQGDISSPELIPGDPYVVFKELMALKPDLKRPNPADLARILSSVYSHGIRHPEPPSIEGPSRWRRRAEGLMPHSKAGDSATVSYHYDQSNEFYRLFLGSSMTYTCAVFDTPEDSLEDAEWRKLDLVLDKLNLKPGDRLLDIGCGWGSMEIRAAQRGIKVLGVTLAGEQVKWAQEWIKREGLEDLAEVRQMDYRDVPEGDFDGICSLGMMEHVGFKHYPSYFQEIFDKLKPNGRLLNHQITRVNSKTGKSAGEFIDRYIFPDGQLASPGEIETVIHDTGFEVVNQENLRQHYALTLHHWNKNLVAGWDRAVELMGEPKARLWGLYMAGCALNFELNNIQIHQFLCVRPDDTKMTDHYPLRPWWVKDSEVLPTQVEAPKA</sequence>
<proteinExistence type="inferred from homology"/>
<dbReference type="InterPro" id="IPR050723">
    <property type="entry name" value="CFA/CMAS"/>
</dbReference>
<organism evidence="7 8">
    <name type="scientific">Bifidobacterium bohemicum DSM 22767</name>
    <dbReference type="NCBI Taxonomy" id="1437606"/>
    <lineage>
        <taxon>Bacteria</taxon>
        <taxon>Bacillati</taxon>
        <taxon>Actinomycetota</taxon>
        <taxon>Actinomycetes</taxon>
        <taxon>Bifidobacteriales</taxon>
        <taxon>Bifidobacteriaceae</taxon>
        <taxon>Bifidobacterium</taxon>
    </lineage>
</organism>
<protein>
    <submittedName>
        <fullName evidence="7">Cyclopropane-fatty-acyl-phospholipid synthase</fullName>
        <ecNumber evidence="7">2.1.1.79</ecNumber>
    </submittedName>
</protein>
<keyword evidence="5" id="KW-0443">Lipid metabolism</keyword>
<dbReference type="GO" id="GO:0008825">
    <property type="term" value="F:cyclopropane-fatty-acyl-phospholipid synthase activity"/>
    <property type="evidence" value="ECO:0007669"/>
    <property type="project" value="UniProtKB-EC"/>
</dbReference>
<dbReference type="EMBL" id="JGYP01000002">
    <property type="protein sequence ID" value="KFI45408.1"/>
    <property type="molecule type" value="Genomic_DNA"/>
</dbReference>
<dbReference type="SUPFAM" id="SSF53335">
    <property type="entry name" value="S-adenosyl-L-methionine-dependent methyltransferases"/>
    <property type="match status" value="1"/>
</dbReference>
<dbReference type="OrthoDB" id="9782855at2"/>
<evidence type="ECO:0000256" key="4">
    <source>
        <dbReference type="ARBA" id="ARBA00022691"/>
    </source>
</evidence>
<evidence type="ECO:0000313" key="7">
    <source>
        <dbReference type="EMBL" id="KFI45408.1"/>
    </source>
</evidence>
<dbReference type="GO" id="GO:0008610">
    <property type="term" value="P:lipid biosynthetic process"/>
    <property type="evidence" value="ECO:0007669"/>
    <property type="project" value="InterPro"/>
</dbReference>
<dbReference type="Proteomes" id="UP000029096">
    <property type="component" value="Unassembled WGS sequence"/>
</dbReference>
<dbReference type="InterPro" id="IPR003333">
    <property type="entry name" value="CMAS"/>
</dbReference>
<dbReference type="RefSeq" id="WP_044098085.1">
    <property type="nucleotide sequence ID" value="NZ_JDUS01000005.1"/>
</dbReference>
<dbReference type="EC" id="2.1.1.79" evidence="7"/>
<name>A0A086ZFV8_9BIFI</name>
<gene>
    <name evidence="7" type="ORF">BBOH_1183</name>
</gene>
<dbReference type="eggNOG" id="COG2230">
    <property type="taxonomic scope" value="Bacteria"/>
</dbReference>
<dbReference type="PANTHER" id="PTHR43667">
    <property type="entry name" value="CYCLOPROPANE-FATTY-ACYL-PHOSPHOLIPID SYNTHASE"/>
    <property type="match status" value="1"/>
</dbReference>
<keyword evidence="2 7" id="KW-0489">Methyltransferase</keyword>
<dbReference type="AlphaFoldDB" id="A0A086ZFV8"/>
<dbReference type="Gene3D" id="3.40.50.150">
    <property type="entry name" value="Vaccinia Virus protein VP39"/>
    <property type="match status" value="1"/>
</dbReference>
<evidence type="ECO:0000256" key="2">
    <source>
        <dbReference type="ARBA" id="ARBA00022603"/>
    </source>
</evidence>
<keyword evidence="3 7" id="KW-0808">Transferase</keyword>
<dbReference type="Pfam" id="PF02353">
    <property type="entry name" value="CMAS"/>
    <property type="match status" value="1"/>
</dbReference>
<dbReference type="GO" id="GO:0032259">
    <property type="term" value="P:methylation"/>
    <property type="evidence" value="ECO:0007669"/>
    <property type="project" value="UniProtKB-KW"/>
</dbReference>
<keyword evidence="4" id="KW-0949">S-adenosyl-L-methionine</keyword>
<comment type="caution">
    <text evidence="7">The sequence shown here is derived from an EMBL/GenBank/DDBJ whole genome shotgun (WGS) entry which is preliminary data.</text>
</comment>
<reference evidence="7 8" key="1">
    <citation type="submission" date="2014-03" db="EMBL/GenBank/DDBJ databases">
        <title>Genomics of Bifidobacteria.</title>
        <authorList>
            <person name="Ventura M."/>
            <person name="Milani C."/>
            <person name="Lugli G.A."/>
        </authorList>
    </citation>
    <scope>NUCLEOTIDE SEQUENCE [LARGE SCALE GENOMIC DNA]</scope>
    <source>
        <strain evidence="7 8">DSM 22767</strain>
    </source>
</reference>
<feature type="active site" evidence="6">
    <location>
        <position position="391"/>
    </location>
</feature>
<dbReference type="PIRSF" id="PIRSF003085">
    <property type="entry name" value="CMAS"/>
    <property type="match status" value="1"/>
</dbReference>
<accession>A0A086ZFV8</accession>
<comment type="similarity">
    <text evidence="1">Belongs to the CFA/CMAS family.</text>
</comment>
<keyword evidence="8" id="KW-1185">Reference proteome</keyword>
<evidence type="ECO:0000256" key="5">
    <source>
        <dbReference type="ARBA" id="ARBA00023098"/>
    </source>
</evidence>
<evidence type="ECO:0000256" key="3">
    <source>
        <dbReference type="ARBA" id="ARBA00022679"/>
    </source>
</evidence>
<dbReference type="STRING" id="1437606.BBOH_1183"/>
<dbReference type="PANTHER" id="PTHR43667:SF1">
    <property type="entry name" value="CYCLOPROPANE-FATTY-ACYL-PHOSPHOLIPID SYNTHASE"/>
    <property type="match status" value="1"/>
</dbReference>
<evidence type="ECO:0000313" key="8">
    <source>
        <dbReference type="Proteomes" id="UP000029096"/>
    </source>
</evidence>
<dbReference type="InterPro" id="IPR029063">
    <property type="entry name" value="SAM-dependent_MTases_sf"/>
</dbReference>